<keyword evidence="2" id="KW-1185">Reference proteome</keyword>
<dbReference type="EMBL" id="BAAAFH010000022">
    <property type="protein sequence ID" value="GAA0876474.1"/>
    <property type="molecule type" value="Genomic_DNA"/>
</dbReference>
<protein>
    <recommendedName>
        <fullName evidence="3">Grasp-with-spasm system SPASM domain peptide maturase</fullName>
    </recommendedName>
</protein>
<comment type="caution">
    <text evidence="1">The sequence shown here is derived from an EMBL/GenBank/DDBJ whole genome shotgun (WGS) entry which is preliminary data.</text>
</comment>
<evidence type="ECO:0008006" key="3">
    <source>
        <dbReference type="Google" id="ProtNLM"/>
    </source>
</evidence>
<proteinExistence type="predicted"/>
<accession>A0ABN1MT75</accession>
<dbReference type="Proteomes" id="UP001501126">
    <property type="component" value="Unassembled WGS sequence"/>
</dbReference>
<evidence type="ECO:0000313" key="2">
    <source>
        <dbReference type="Proteomes" id="UP001501126"/>
    </source>
</evidence>
<sequence length="323" mass="37342">MEEEKYIVASNCIFVKGYKNNLLFDIQKRCWYHITFSLSPVDLTKIDTDSIEYMVSEGILLKVPKSLESLLPPISLEYDSPYLIESAIIDRSETSEYSIEKVVHLLDSLSVKFLQVRYYSDIDIEELELLLNYLFESTIESIQLVCPYKKDLLEYIKSNNLFSRNPKLSNIIFSSCSDNIVDDYANIAFTSEIINSSDNCGNIHPNLFSNNPKLFFKSLNFNSCLHKKIGIDEKGFLKNCPTMQNSFCHIDDASDYNIKQLKTSFWSITKDQVNICKDCEFRYICTDCRVITDSPENIYSRPLKCGYNPYISKSGKEKRNIIL</sequence>
<gene>
    <name evidence="1" type="ORF">GCM10009118_28840</name>
</gene>
<dbReference type="RefSeq" id="WP_343789386.1">
    <property type="nucleotide sequence ID" value="NZ_BAAAFH010000022.1"/>
</dbReference>
<reference evidence="1 2" key="1">
    <citation type="journal article" date="2019" name="Int. J. Syst. Evol. Microbiol.">
        <title>The Global Catalogue of Microorganisms (GCM) 10K type strain sequencing project: providing services to taxonomists for standard genome sequencing and annotation.</title>
        <authorList>
            <consortium name="The Broad Institute Genomics Platform"/>
            <consortium name="The Broad Institute Genome Sequencing Center for Infectious Disease"/>
            <person name="Wu L."/>
            <person name="Ma J."/>
        </authorList>
    </citation>
    <scope>NUCLEOTIDE SEQUENCE [LARGE SCALE GENOMIC DNA]</scope>
    <source>
        <strain evidence="1 2">JCM 16083</strain>
    </source>
</reference>
<dbReference type="InterPro" id="IPR026497">
    <property type="entry name" value="GRASP-with-SPASM"/>
</dbReference>
<dbReference type="NCBIfam" id="TIGR04193">
    <property type="entry name" value="SPASM_w_grasp"/>
    <property type="match status" value="1"/>
</dbReference>
<organism evidence="1 2">
    <name type="scientific">Wandonia haliotis</name>
    <dbReference type="NCBI Taxonomy" id="574963"/>
    <lineage>
        <taxon>Bacteria</taxon>
        <taxon>Pseudomonadati</taxon>
        <taxon>Bacteroidota</taxon>
        <taxon>Flavobacteriia</taxon>
        <taxon>Flavobacteriales</taxon>
        <taxon>Crocinitomicaceae</taxon>
        <taxon>Wandonia</taxon>
    </lineage>
</organism>
<name>A0ABN1MT75_9FLAO</name>
<evidence type="ECO:0000313" key="1">
    <source>
        <dbReference type="EMBL" id="GAA0876474.1"/>
    </source>
</evidence>